<evidence type="ECO:0000313" key="5">
    <source>
        <dbReference type="Proteomes" id="UP000007879"/>
    </source>
</evidence>
<evidence type="ECO:0000313" key="4">
    <source>
        <dbReference type="EnsemblMetazoa" id="Aqu2.1.38481_001"/>
    </source>
</evidence>
<reference evidence="4" key="2">
    <citation type="submission" date="2017-05" db="UniProtKB">
        <authorList>
            <consortium name="EnsemblMetazoa"/>
        </authorList>
    </citation>
    <scope>IDENTIFICATION</scope>
</reference>
<feature type="domain" description="Protein kinase" evidence="3">
    <location>
        <begin position="18"/>
        <end position="282"/>
    </location>
</feature>
<dbReference type="EnsemblMetazoa" id="Aqu2.1.38481_001">
    <property type="protein sequence ID" value="Aqu2.1.38481_001"/>
    <property type="gene ID" value="Aqu2.1.38481"/>
</dbReference>
<dbReference type="GO" id="GO:0004674">
    <property type="term" value="F:protein serine/threonine kinase activity"/>
    <property type="evidence" value="ECO:0007669"/>
    <property type="project" value="TreeGrafter"/>
</dbReference>
<protein>
    <recommendedName>
        <fullName evidence="3">Protein kinase domain-containing protein</fullName>
    </recommendedName>
</protein>
<proteinExistence type="predicted"/>
<dbReference type="Proteomes" id="UP000007879">
    <property type="component" value="Unassembled WGS sequence"/>
</dbReference>
<dbReference type="PANTHER" id="PTHR24359:SF1">
    <property type="entry name" value="INHIBITOR OF NUCLEAR FACTOR KAPPA-B KINASE EPSILON SUBUNIT HOMOLOG 1-RELATED"/>
    <property type="match status" value="1"/>
</dbReference>
<dbReference type="Pfam" id="PF00069">
    <property type="entry name" value="Pkinase"/>
    <property type="match status" value="1"/>
</dbReference>
<keyword evidence="2" id="KW-0067">ATP-binding</keyword>
<evidence type="ECO:0000256" key="1">
    <source>
        <dbReference type="ARBA" id="ARBA00022741"/>
    </source>
</evidence>
<dbReference type="InterPro" id="IPR008271">
    <property type="entry name" value="Ser/Thr_kinase_AS"/>
</dbReference>
<evidence type="ECO:0000256" key="2">
    <source>
        <dbReference type="ARBA" id="ARBA00022840"/>
    </source>
</evidence>
<keyword evidence="1" id="KW-0547">Nucleotide-binding</keyword>
<sequence>MAVDATSNVYQTSLDERFTFIRQAGKGTYGTTWIALDKETNSKVAIKAINKTTTNRTSFKKELKYSKHLSKHPHIIKTHDTAFETKTCYVMVQDYATGGDLFDAIEPEVGLDASKARVYFGQIADALEFMHSKKLVHRDLKPENVVLGDSEGSYIKLIDFGMTLRTGTHVSRVCGSIPYTPPEICNAKDEVGFFVEPSCDVWSAGVLLFCMLTGSFPWEQATLSDPNFADFVQWQTGKGRVPHMWRSFSPQLLELFSKLLALDPKDRCKINAVHKYLSEPWYNTELYPSNTHYSQTCYEVDQFMDSYKASPSQCGLSLLPQFGGSHFQSAAVACS</sequence>
<dbReference type="AlphaFoldDB" id="A0A1X7VEM3"/>
<dbReference type="eggNOG" id="KOG1345">
    <property type="taxonomic scope" value="Eukaryota"/>
</dbReference>
<dbReference type="SUPFAM" id="SSF56112">
    <property type="entry name" value="Protein kinase-like (PK-like)"/>
    <property type="match status" value="1"/>
</dbReference>
<dbReference type="KEGG" id="aqu:100636613"/>
<accession>A0A1X7VEM3</accession>
<dbReference type="FunFam" id="1.10.510.10:FF:000571">
    <property type="entry name" value="Maternal embryonic leucine zipper kinase"/>
    <property type="match status" value="1"/>
</dbReference>
<dbReference type="PANTHER" id="PTHR24359">
    <property type="entry name" value="SERINE/THREONINE-PROTEIN KINASE SBK1"/>
    <property type="match status" value="1"/>
</dbReference>
<dbReference type="InterPro" id="IPR000719">
    <property type="entry name" value="Prot_kinase_dom"/>
</dbReference>
<dbReference type="EnsemblMetazoa" id="XM_003384480.3">
    <property type="protein sequence ID" value="XP_003384528.1"/>
    <property type="gene ID" value="LOC100636613"/>
</dbReference>
<keyword evidence="5" id="KW-1185">Reference proteome</keyword>
<dbReference type="PROSITE" id="PS50011">
    <property type="entry name" value="PROTEIN_KINASE_DOM"/>
    <property type="match status" value="1"/>
</dbReference>
<dbReference type="OMA" id="IFCFIKY"/>
<dbReference type="OrthoDB" id="6513151at2759"/>
<gene>
    <name evidence="4" type="primary">100636613</name>
</gene>
<evidence type="ECO:0000259" key="3">
    <source>
        <dbReference type="PROSITE" id="PS50011"/>
    </source>
</evidence>
<reference evidence="5" key="1">
    <citation type="journal article" date="2010" name="Nature">
        <title>The Amphimedon queenslandica genome and the evolution of animal complexity.</title>
        <authorList>
            <person name="Srivastava M."/>
            <person name="Simakov O."/>
            <person name="Chapman J."/>
            <person name="Fahey B."/>
            <person name="Gauthier M.E."/>
            <person name="Mitros T."/>
            <person name="Richards G.S."/>
            <person name="Conaco C."/>
            <person name="Dacre M."/>
            <person name="Hellsten U."/>
            <person name="Larroux C."/>
            <person name="Putnam N.H."/>
            <person name="Stanke M."/>
            <person name="Adamska M."/>
            <person name="Darling A."/>
            <person name="Degnan S.M."/>
            <person name="Oakley T.H."/>
            <person name="Plachetzki D.C."/>
            <person name="Zhai Y."/>
            <person name="Adamski M."/>
            <person name="Calcino A."/>
            <person name="Cummins S.F."/>
            <person name="Goodstein D.M."/>
            <person name="Harris C."/>
            <person name="Jackson D.J."/>
            <person name="Leys S.P."/>
            <person name="Shu S."/>
            <person name="Woodcroft B.J."/>
            <person name="Vervoort M."/>
            <person name="Kosik K.S."/>
            <person name="Manning G."/>
            <person name="Degnan B.M."/>
            <person name="Rokhsar D.S."/>
        </authorList>
    </citation>
    <scope>NUCLEOTIDE SEQUENCE [LARGE SCALE GENOMIC DNA]</scope>
</reference>
<dbReference type="Gene3D" id="1.10.510.10">
    <property type="entry name" value="Transferase(Phosphotransferase) domain 1"/>
    <property type="match status" value="1"/>
</dbReference>
<dbReference type="InterPro" id="IPR011009">
    <property type="entry name" value="Kinase-like_dom_sf"/>
</dbReference>
<dbReference type="SMART" id="SM00220">
    <property type="entry name" value="S_TKc"/>
    <property type="match status" value="1"/>
</dbReference>
<dbReference type="PROSITE" id="PS00108">
    <property type="entry name" value="PROTEIN_KINASE_ST"/>
    <property type="match status" value="1"/>
</dbReference>
<organism evidence="4">
    <name type="scientific">Amphimedon queenslandica</name>
    <name type="common">Sponge</name>
    <dbReference type="NCBI Taxonomy" id="400682"/>
    <lineage>
        <taxon>Eukaryota</taxon>
        <taxon>Metazoa</taxon>
        <taxon>Porifera</taxon>
        <taxon>Demospongiae</taxon>
        <taxon>Heteroscleromorpha</taxon>
        <taxon>Haplosclerida</taxon>
        <taxon>Niphatidae</taxon>
        <taxon>Amphimedon</taxon>
    </lineage>
</organism>
<dbReference type="GO" id="GO:0005524">
    <property type="term" value="F:ATP binding"/>
    <property type="evidence" value="ECO:0007669"/>
    <property type="project" value="UniProtKB-KW"/>
</dbReference>
<dbReference type="STRING" id="400682.A0A1X7VEM3"/>
<name>A0A1X7VEM3_AMPQE</name>
<dbReference type="InParanoid" id="A0A1X7VEM3"/>